<keyword evidence="2" id="KW-1185">Reference proteome</keyword>
<accession>A0ABU2YHE2</accession>
<reference evidence="1 2" key="1">
    <citation type="submission" date="2023-09" db="EMBL/GenBank/DDBJ databases">
        <authorList>
            <person name="Rey-Velasco X."/>
        </authorList>
    </citation>
    <scope>NUCLEOTIDE SEQUENCE [LARGE SCALE GENOMIC DNA]</scope>
    <source>
        <strain evidence="1 2">W332</strain>
    </source>
</reference>
<sequence>MTDVLKYDFCTMHIHDTYLIVEMNDGIHVTPDHNKILLNIADTYYKNKPFVYLTHRVNSYSVDPAIYAETSKIKNLIGFAVISGDFKKKSNAEIEKLFFNKTFKIFDTIEDAVVWAKSITTKK</sequence>
<dbReference type="Proteomes" id="UP001259492">
    <property type="component" value="Unassembled WGS sequence"/>
</dbReference>
<evidence type="ECO:0000313" key="1">
    <source>
        <dbReference type="EMBL" id="MDT0557586.1"/>
    </source>
</evidence>
<organism evidence="1 2">
    <name type="scientific">Microcosmobacter mediterraneus</name>
    <dbReference type="NCBI Taxonomy" id="3075607"/>
    <lineage>
        <taxon>Bacteria</taxon>
        <taxon>Pseudomonadati</taxon>
        <taxon>Bacteroidota</taxon>
        <taxon>Flavobacteriia</taxon>
        <taxon>Flavobacteriales</taxon>
        <taxon>Flavobacteriaceae</taxon>
        <taxon>Microcosmobacter</taxon>
    </lineage>
</organism>
<evidence type="ECO:0000313" key="2">
    <source>
        <dbReference type="Proteomes" id="UP001259492"/>
    </source>
</evidence>
<name>A0ABU2YHE2_9FLAO</name>
<gene>
    <name evidence="1" type="ORF">RM697_02930</name>
</gene>
<dbReference type="EMBL" id="JAVRIA010000001">
    <property type="protein sequence ID" value="MDT0557586.1"/>
    <property type="molecule type" value="Genomic_DNA"/>
</dbReference>
<evidence type="ECO:0008006" key="3">
    <source>
        <dbReference type="Google" id="ProtNLM"/>
    </source>
</evidence>
<comment type="caution">
    <text evidence="1">The sequence shown here is derived from an EMBL/GenBank/DDBJ whole genome shotgun (WGS) entry which is preliminary data.</text>
</comment>
<dbReference type="RefSeq" id="WP_311426349.1">
    <property type="nucleotide sequence ID" value="NZ_JAVRIA010000001.1"/>
</dbReference>
<protein>
    <recommendedName>
        <fullName evidence="3">STAS/SEC14 domain-containing protein</fullName>
    </recommendedName>
</protein>
<proteinExistence type="predicted"/>